<dbReference type="FunFam" id="3.40.50.300:FF:000006">
    <property type="entry name" value="DNA-binding transcriptional regulator NtrC"/>
    <property type="match status" value="1"/>
</dbReference>
<dbReference type="Pfam" id="PF25601">
    <property type="entry name" value="AAA_lid_14"/>
    <property type="match status" value="1"/>
</dbReference>
<dbReference type="GO" id="GO:0006355">
    <property type="term" value="P:regulation of DNA-templated transcription"/>
    <property type="evidence" value="ECO:0007669"/>
    <property type="project" value="InterPro"/>
</dbReference>
<keyword evidence="4" id="KW-0804">Transcription</keyword>
<dbReference type="AlphaFoldDB" id="A0AAU8IF60"/>
<keyword evidence="2" id="KW-0067">ATP-binding</keyword>
<dbReference type="EMBL" id="CP159510">
    <property type="protein sequence ID" value="XCJ17125.1"/>
    <property type="molecule type" value="Genomic_DNA"/>
</dbReference>
<organism evidence="7">
    <name type="scientific">Sporolactobacillus sp. Y61</name>
    <dbReference type="NCBI Taxonomy" id="3160863"/>
    <lineage>
        <taxon>Bacteria</taxon>
        <taxon>Bacillati</taxon>
        <taxon>Bacillota</taxon>
        <taxon>Bacilli</taxon>
        <taxon>Bacillales</taxon>
        <taxon>Sporolactobacillaceae</taxon>
        <taxon>Sporolactobacillus</taxon>
    </lineage>
</organism>
<dbReference type="InterPro" id="IPR035965">
    <property type="entry name" value="PAS-like_dom_sf"/>
</dbReference>
<dbReference type="InterPro" id="IPR027417">
    <property type="entry name" value="P-loop_NTPase"/>
</dbReference>
<dbReference type="PANTHER" id="PTHR32071">
    <property type="entry name" value="TRANSCRIPTIONAL REGULATORY PROTEIN"/>
    <property type="match status" value="1"/>
</dbReference>
<dbReference type="RefSeq" id="WP_353948430.1">
    <property type="nucleotide sequence ID" value="NZ_CP159510.1"/>
</dbReference>
<evidence type="ECO:0000256" key="4">
    <source>
        <dbReference type="ARBA" id="ARBA00023163"/>
    </source>
</evidence>
<dbReference type="SMART" id="SM00091">
    <property type="entry name" value="PAS"/>
    <property type="match status" value="1"/>
</dbReference>
<dbReference type="Pfam" id="PF02954">
    <property type="entry name" value="HTH_8"/>
    <property type="match status" value="1"/>
</dbReference>
<dbReference type="InterPro" id="IPR058031">
    <property type="entry name" value="AAA_lid_NorR"/>
</dbReference>
<dbReference type="Gene3D" id="3.30.450.20">
    <property type="entry name" value="PAS domain"/>
    <property type="match status" value="1"/>
</dbReference>
<dbReference type="InterPro" id="IPR002078">
    <property type="entry name" value="Sigma_54_int"/>
</dbReference>
<dbReference type="Pfam" id="PF00989">
    <property type="entry name" value="PAS"/>
    <property type="match status" value="1"/>
</dbReference>
<dbReference type="PROSITE" id="PS00688">
    <property type="entry name" value="SIGMA54_INTERACT_3"/>
    <property type="match status" value="1"/>
</dbReference>
<evidence type="ECO:0000259" key="5">
    <source>
        <dbReference type="PROSITE" id="PS50045"/>
    </source>
</evidence>
<dbReference type="GO" id="GO:0005524">
    <property type="term" value="F:ATP binding"/>
    <property type="evidence" value="ECO:0007669"/>
    <property type="project" value="UniProtKB-KW"/>
</dbReference>
<dbReference type="InterPro" id="IPR003593">
    <property type="entry name" value="AAA+_ATPase"/>
</dbReference>
<dbReference type="Pfam" id="PF00158">
    <property type="entry name" value="Sigma54_activat"/>
    <property type="match status" value="1"/>
</dbReference>
<dbReference type="PRINTS" id="PR01590">
    <property type="entry name" value="HTHFIS"/>
</dbReference>
<dbReference type="InterPro" id="IPR025944">
    <property type="entry name" value="Sigma_54_int_dom_CS"/>
</dbReference>
<dbReference type="SUPFAM" id="SSF46689">
    <property type="entry name" value="Homeodomain-like"/>
    <property type="match status" value="1"/>
</dbReference>
<dbReference type="PROSITE" id="PS50045">
    <property type="entry name" value="SIGMA54_INTERACT_4"/>
    <property type="match status" value="1"/>
</dbReference>
<dbReference type="SMART" id="SM00382">
    <property type="entry name" value="AAA"/>
    <property type="match status" value="1"/>
</dbReference>
<dbReference type="GO" id="GO:0043565">
    <property type="term" value="F:sequence-specific DNA binding"/>
    <property type="evidence" value="ECO:0007669"/>
    <property type="project" value="InterPro"/>
</dbReference>
<feature type="domain" description="PAS" evidence="6">
    <location>
        <begin position="73"/>
        <end position="114"/>
    </location>
</feature>
<evidence type="ECO:0000256" key="1">
    <source>
        <dbReference type="ARBA" id="ARBA00022741"/>
    </source>
</evidence>
<dbReference type="NCBIfam" id="TIGR00229">
    <property type="entry name" value="sensory_box"/>
    <property type="match status" value="1"/>
</dbReference>
<dbReference type="Gene3D" id="3.40.50.300">
    <property type="entry name" value="P-loop containing nucleotide triphosphate hydrolases"/>
    <property type="match status" value="1"/>
</dbReference>
<accession>A0AAU8IF60</accession>
<keyword evidence="3" id="KW-0805">Transcription regulation</keyword>
<evidence type="ECO:0000313" key="7">
    <source>
        <dbReference type="EMBL" id="XCJ17125.1"/>
    </source>
</evidence>
<dbReference type="PANTHER" id="PTHR32071:SF57">
    <property type="entry name" value="C4-DICARBOXYLATE TRANSPORT TRANSCRIPTIONAL REGULATORY PROTEIN DCTD"/>
    <property type="match status" value="1"/>
</dbReference>
<dbReference type="InterPro" id="IPR025662">
    <property type="entry name" value="Sigma_54_int_dom_ATP-bd_1"/>
</dbReference>
<dbReference type="CDD" id="cd00009">
    <property type="entry name" value="AAA"/>
    <property type="match status" value="1"/>
</dbReference>
<feature type="domain" description="Sigma-54 factor interaction" evidence="5">
    <location>
        <begin position="213"/>
        <end position="443"/>
    </location>
</feature>
<dbReference type="Gene3D" id="1.10.8.60">
    <property type="match status" value="1"/>
</dbReference>
<evidence type="ECO:0000256" key="3">
    <source>
        <dbReference type="ARBA" id="ARBA00023015"/>
    </source>
</evidence>
<dbReference type="SUPFAM" id="SSF52540">
    <property type="entry name" value="P-loop containing nucleoside triphosphate hydrolases"/>
    <property type="match status" value="1"/>
</dbReference>
<proteinExistence type="predicted"/>
<dbReference type="InterPro" id="IPR013767">
    <property type="entry name" value="PAS_fold"/>
</dbReference>
<dbReference type="InterPro" id="IPR002197">
    <property type="entry name" value="HTH_Fis"/>
</dbReference>
<reference evidence="7" key="1">
    <citation type="submission" date="2024-06" db="EMBL/GenBank/DDBJ databases">
        <authorList>
            <person name="Fan A."/>
            <person name="Zhang F.Y."/>
            <person name="Zhang L."/>
        </authorList>
    </citation>
    <scope>NUCLEOTIDE SEQUENCE</scope>
    <source>
        <strain evidence="7">Y61</strain>
    </source>
</reference>
<evidence type="ECO:0000259" key="6">
    <source>
        <dbReference type="PROSITE" id="PS50112"/>
    </source>
</evidence>
<dbReference type="Gene3D" id="1.10.10.60">
    <property type="entry name" value="Homeodomain-like"/>
    <property type="match status" value="1"/>
</dbReference>
<evidence type="ECO:0000256" key="2">
    <source>
        <dbReference type="ARBA" id="ARBA00022840"/>
    </source>
</evidence>
<keyword evidence="1" id="KW-0547">Nucleotide-binding</keyword>
<dbReference type="PROSITE" id="PS50112">
    <property type="entry name" value="PAS"/>
    <property type="match status" value="1"/>
</dbReference>
<dbReference type="SUPFAM" id="SSF55785">
    <property type="entry name" value="PYP-like sensor domain (PAS domain)"/>
    <property type="match status" value="1"/>
</dbReference>
<sequence length="535" mass="60492">MFSNVPISSLALPCDKMPDIHHLQAVPEHLSLSDLDDFSSKKDLVLVNREGRPVSWIPFERLTTFLFHRLIEVSAQYEALLESVDDAVTVVDKKENITGWNSGAERLYHYVEKDADDQPITHFFKKDALILMSVLHDGKKVNRKYNQPAPNVHVLINCHPIILGKQIIGAISVERNINDIVKLNESLSSTSAYIQHLESRLNNDQKNMPFHKIKGRSPALHTSIKLAKKVASTEASVLLTGESGVGKELFAQAIHQSSNRSAHPFVAINCGAIPANLFESELFGYTSGAFTGAAKEGKTGKMDAAKGGTLFLDEIGEMPMELQVKLLRVLQDNKFYRVGGNRPIPMNTRIIAATNRDLEQMIAQGQFRADLYYRLNVVSIRIPSLRERIEDIPELVQIYMKRFALKYKKRVPVLDPEVMVRFIQYPWPGNIRELSNTLERLIILSEKNRITKHLLPEAFYKDEKVNQKNEPALVQARSQKITEVSDKVKIRDALQRTYGNKAAAARLLGISRATLYNYLKKYFPNGIQILGKNTR</sequence>
<protein>
    <submittedName>
        <fullName evidence="7">Sigma 54-interacting transcriptional regulator</fullName>
    </submittedName>
</protein>
<gene>
    <name evidence="7" type="ORF">ABNN70_00780</name>
</gene>
<dbReference type="InterPro" id="IPR009057">
    <property type="entry name" value="Homeodomain-like_sf"/>
</dbReference>
<dbReference type="InterPro" id="IPR000014">
    <property type="entry name" value="PAS"/>
</dbReference>
<dbReference type="PROSITE" id="PS00675">
    <property type="entry name" value="SIGMA54_INTERACT_1"/>
    <property type="match status" value="1"/>
</dbReference>
<name>A0AAU8IF60_9BACL</name>